<keyword evidence="4 7" id="KW-0067">ATP-binding</keyword>
<feature type="binding site" evidence="8">
    <location>
        <position position="232"/>
    </location>
    <ligand>
        <name>L-serine</name>
        <dbReference type="ChEBI" id="CHEBI:33384"/>
    </ligand>
</feature>
<dbReference type="SUPFAM" id="SSF46589">
    <property type="entry name" value="tRNA-binding arm"/>
    <property type="match status" value="1"/>
</dbReference>
<evidence type="ECO:0000256" key="6">
    <source>
        <dbReference type="ARBA" id="ARBA00023146"/>
    </source>
</evidence>
<comment type="subunit">
    <text evidence="7">Homodimer. The tRNA molecule binds across the dimer.</text>
</comment>
<evidence type="ECO:0000256" key="7">
    <source>
        <dbReference type="HAMAP-Rule" id="MF_00176"/>
    </source>
</evidence>
<dbReference type="InterPro" id="IPR015866">
    <property type="entry name" value="Ser-tRNA-synth_1_N"/>
</dbReference>
<keyword evidence="13" id="KW-1185">Reference proteome</keyword>
<comment type="catalytic activity">
    <reaction evidence="7">
        <text>tRNA(Ser) + L-serine + ATP = L-seryl-tRNA(Ser) + AMP + diphosphate + H(+)</text>
        <dbReference type="Rhea" id="RHEA:12292"/>
        <dbReference type="Rhea" id="RHEA-COMP:9669"/>
        <dbReference type="Rhea" id="RHEA-COMP:9703"/>
        <dbReference type="ChEBI" id="CHEBI:15378"/>
        <dbReference type="ChEBI" id="CHEBI:30616"/>
        <dbReference type="ChEBI" id="CHEBI:33019"/>
        <dbReference type="ChEBI" id="CHEBI:33384"/>
        <dbReference type="ChEBI" id="CHEBI:78442"/>
        <dbReference type="ChEBI" id="CHEBI:78533"/>
        <dbReference type="ChEBI" id="CHEBI:456215"/>
        <dbReference type="EC" id="6.1.1.11"/>
    </reaction>
</comment>
<evidence type="ECO:0000256" key="9">
    <source>
        <dbReference type="PIRSR" id="PIRSR001529-2"/>
    </source>
</evidence>
<feature type="binding site" evidence="7">
    <location>
        <position position="279"/>
    </location>
    <ligand>
        <name>ATP</name>
        <dbReference type="ChEBI" id="CHEBI:30616"/>
    </ligand>
</feature>
<evidence type="ECO:0000256" key="5">
    <source>
        <dbReference type="ARBA" id="ARBA00022917"/>
    </source>
</evidence>
<dbReference type="OrthoDB" id="35932at2157"/>
<dbReference type="GO" id="GO:0005737">
    <property type="term" value="C:cytoplasm"/>
    <property type="evidence" value="ECO:0007669"/>
    <property type="project" value="UniProtKB-SubCell"/>
</dbReference>
<proteinExistence type="inferred from homology"/>
<dbReference type="HAMAP" id="MF_00176">
    <property type="entry name" value="Ser_tRNA_synth_type1"/>
    <property type="match status" value="1"/>
</dbReference>
<dbReference type="SUPFAM" id="SSF55681">
    <property type="entry name" value="Class II aaRS and biotin synthetases"/>
    <property type="match status" value="1"/>
</dbReference>
<gene>
    <name evidence="7" type="primary">serS</name>
    <name evidence="12" type="ORF">RJ53_02045</name>
</gene>
<feature type="binding site" evidence="7">
    <location>
        <begin position="232"/>
        <end position="234"/>
    </location>
    <ligand>
        <name>L-serine</name>
        <dbReference type="ChEBI" id="CHEBI:33384"/>
    </ligand>
</feature>
<evidence type="ECO:0000256" key="1">
    <source>
        <dbReference type="ARBA" id="ARBA00004496"/>
    </source>
</evidence>
<dbReference type="PRINTS" id="PR00981">
    <property type="entry name" value="TRNASYNTHSER"/>
</dbReference>
<name>A0A8J7W8V3_9EURY</name>
<dbReference type="Proteomes" id="UP000730161">
    <property type="component" value="Unassembled WGS sequence"/>
</dbReference>
<dbReference type="CDD" id="cd00770">
    <property type="entry name" value="SerRS_core"/>
    <property type="match status" value="1"/>
</dbReference>
<feature type="binding site" evidence="7 9">
    <location>
        <begin position="350"/>
        <end position="353"/>
    </location>
    <ligand>
        <name>ATP</name>
        <dbReference type="ChEBI" id="CHEBI:30616"/>
    </ligand>
</feature>
<dbReference type="GO" id="GO:0006434">
    <property type="term" value="P:seryl-tRNA aminoacylation"/>
    <property type="evidence" value="ECO:0007669"/>
    <property type="project" value="UniProtKB-UniRule"/>
</dbReference>
<keyword evidence="10" id="KW-0175">Coiled coil</keyword>
<comment type="catalytic activity">
    <reaction evidence="7">
        <text>tRNA(Sec) + L-serine + ATP = L-seryl-tRNA(Sec) + AMP + diphosphate + H(+)</text>
        <dbReference type="Rhea" id="RHEA:42580"/>
        <dbReference type="Rhea" id="RHEA-COMP:9742"/>
        <dbReference type="Rhea" id="RHEA-COMP:10128"/>
        <dbReference type="ChEBI" id="CHEBI:15378"/>
        <dbReference type="ChEBI" id="CHEBI:30616"/>
        <dbReference type="ChEBI" id="CHEBI:33019"/>
        <dbReference type="ChEBI" id="CHEBI:33384"/>
        <dbReference type="ChEBI" id="CHEBI:78442"/>
        <dbReference type="ChEBI" id="CHEBI:78533"/>
        <dbReference type="ChEBI" id="CHEBI:456215"/>
        <dbReference type="EC" id="6.1.1.11"/>
    </reaction>
</comment>
<reference evidence="12" key="1">
    <citation type="submission" date="2014-12" db="EMBL/GenBank/DDBJ databases">
        <authorList>
            <person name="Huang H.-H."/>
            <person name="Chen S.-C."/>
            <person name="Lai M.-C."/>
        </authorList>
    </citation>
    <scope>NUCLEOTIDE SEQUENCE</scope>
    <source>
        <strain evidence="12">K1F9705b</strain>
    </source>
</reference>
<comment type="caution">
    <text evidence="12">The sequence shown here is derived from an EMBL/GenBank/DDBJ whole genome shotgun (WGS) entry which is preliminary data.</text>
</comment>
<evidence type="ECO:0000313" key="12">
    <source>
        <dbReference type="EMBL" id="MBR1368343.1"/>
    </source>
</evidence>
<dbReference type="EC" id="6.1.1.11" evidence="7"/>
<comment type="similarity">
    <text evidence="7">Belongs to the class-II aminoacyl-tRNA synthetase family. Type-1 seryl-tRNA synthetase subfamily.</text>
</comment>
<dbReference type="AlphaFoldDB" id="A0A8J7W8V3"/>
<evidence type="ECO:0000256" key="4">
    <source>
        <dbReference type="ARBA" id="ARBA00022840"/>
    </source>
</evidence>
<dbReference type="Pfam" id="PF02403">
    <property type="entry name" value="Seryl_tRNA_N"/>
    <property type="match status" value="1"/>
</dbReference>
<dbReference type="InterPro" id="IPR045864">
    <property type="entry name" value="aa-tRNA-synth_II/BPL/LPL"/>
</dbReference>
<feature type="site" description="Important for serine binding" evidence="8">
    <location>
        <position position="387"/>
    </location>
</feature>
<keyword evidence="6 7" id="KW-0030">Aminoacyl-tRNA synthetase</keyword>
<evidence type="ECO:0000256" key="2">
    <source>
        <dbReference type="ARBA" id="ARBA00022598"/>
    </source>
</evidence>
<dbReference type="InterPro" id="IPR002314">
    <property type="entry name" value="aa-tRNA-synt_IIb"/>
</dbReference>
<feature type="binding site" evidence="7">
    <location>
        <position position="387"/>
    </location>
    <ligand>
        <name>L-serine</name>
        <dbReference type="ChEBI" id="CHEBI:33384"/>
    </ligand>
</feature>
<keyword evidence="3 7" id="KW-0547">Nucleotide-binding</keyword>
<keyword evidence="5 7" id="KW-0648">Protein biosynthesis</keyword>
<feature type="coiled-coil region" evidence="10">
    <location>
        <begin position="33"/>
        <end position="67"/>
    </location>
</feature>
<feature type="binding site" evidence="9">
    <location>
        <begin position="279"/>
        <end position="282"/>
    </location>
    <ligand>
        <name>ATP</name>
        <dbReference type="ChEBI" id="CHEBI:30616"/>
    </ligand>
</feature>
<dbReference type="Gene3D" id="3.30.930.10">
    <property type="entry name" value="Bira Bifunctional Protein, Domain 2"/>
    <property type="match status" value="1"/>
</dbReference>
<dbReference type="PANTHER" id="PTHR11778">
    <property type="entry name" value="SERYL-TRNA SYNTHETASE"/>
    <property type="match status" value="1"/>
</dbReference>
<comment type="pathway">
    <text evidence="7">Aminoacyl-tRNA biosynthesis; selenocysteinyl-tRNA(Sec) biosynthesis; L-seryl-tRNA(Sec) from L-serine and tRNA(Sec): step 1/1.</text>
</comment>
<dbReference type="InterPro" id="IPR033729">
    <property type="entry name" value="SerRS_core"/>
</dbReference>
<comment type="function">
    <text evidence="7">Catalyzes the attachment of serine to tRNA(Ser). Is also able to aminoacylate tRNA(Sec) with serine, to form the misacylated tRNA L-seryl-tRNA(Sec), which will be further converted into selenocysteinyl-tRNA(Sec).</text>
</comment>
<comment type="subcellular location">
    <subcellularLocation>
        <location evidence="1 7">Cytoplasm</location>
    </subcellularLocation>
</comment>
<evidence type="ECO:0000256" key="3">
    <source>
        <dbReference type="ARBA" id="ARBA00022741"/>
    </source>
</evidence>
<organism evidence="12 13">
    <name type="scientific">Methanocalculus chunghsingensis</name>
    <dbReference type="NCBI Taxonomy" id="156457"/>
    <lineage>
        <taxon>Archaea</taxon>
        <taxon>Methanobacteriati</taxon>
        <taxon>Methanobacteriota</taxon>
        <taxon>Stenosarchaea group</taxon>
        <taxon>Methanomicrobia</taxon>
        <taxon>Methanomicrobiales</taxon>
        <taxon>Methanocalculaceae</taxon>
        <taxon>Methanocalculus</taxon>
    </lineage>
</organism>
<dbReference type="NCBIfam" id="TIGR00414">
    <property type="entry name" value="serS"/>
    <property type="match status" value="1"/>
</dbReference>
<sequence length="425" mass="49013">MLDIKFVRADPDIVRADLRKRNDTTRLAWVDDLLASDQRVRELKVEIDALRQRRNSISREINAERKAGRDTKNLLEEAKSLPERIKELDAVKEEEEEKVRYYLMRLPNILDESVPYGEDDSQNQVIRREGTPKTFGFELKNHGQLAVEKGWADFERAARTSGSGFSYLLGNLALLDMALQRYAIDLLMRNGFTPIIPPYMMNRKSYEGVTDLGDFEDVMYKIDGMDSYLIATSEHPLCSMFQDEIFEEKDLPLRLAGLSPCFRKEIGSHGIDTKGLFRVHQFHKVEQFVFCKPEDSAGIHEELLANAEELYTNLGLPYQVVLICTGDIGTVAAKKYDIEVWMPREEAYREVVSCSNCTSYQAVRLGMRMRDPSNFEMKHHIHTLNSTEVATSRTMRAILENYQQEDGSVIIPEILRPYMNDQEYL</sequence>
<keyword evidence="2 7" id="KW-0436">Ligase</keyword>
<feature type="domain" description="Aminoacyl-transfer RNA synthetases class-II family profile" evidence="11">
    <location>
        <begin position="179"/>
        <end position="412"/>
    </location>
</feature>
<dbReference type="EMBL" id="JWHL01000002">
    <property type="protein sequence ID" value="MBR1368343.1"/>
    <property type="molecule type" value="Genomic_DNA"/>
</dbReference>
<protein>
    <recommendedName>
        <fullName evidence="7">Serine--tRNA ligase</fullName>
        <ecNumber evidence="7">6.1.1.11</ecNumber>
    </recommendedName>
    <alternativeName>
        <fullName evidence="7">Seryl-tRNA synthetase</fullName>
        <shortName evidence="7">SerRS</shortName>
    </alternativeName>
    <alternativeName>
        <fullName evidence="7">Seryl-tRNA(Ser/Sec) synthetase</fullName>
    </alternativeName>
</protein>
<dbReference type="GO" id="GO:0005524">
    <property type="term" value="F:ATP binding"/>
    <property type="evidence" value="ECO:0007669"/>
    <property type="project" value="UniProtKB-UniRule"/>
</dbReference>
<keyword evidence="7" id="KW-0963">Cytoplasm</keyword>
<dbReference type="Pfam" id="PF00587">
    <property type="entry name" value="tRNA-synt_2b"/>
    <property type="match status" value="1"/>
</dbReference>
<dbReference type="GO" id="GO:0004828">
    <property type="term" value="F:serine-tRNA ligase activity"/>
    <property type="evidence" value="ECO:0007669"/>
    <property type="project" value="UniProtKB-UniRule"/>
</dbReference>
<feature type="binding site" evidence="7 8">
    <location>
        <position position="286"/>
    </location>
    <ligand>
        <name>L-serine</name>
        <dbReference type="ChEBI" id="CHEBI:33384"/>
    </ligand>
</feature>
<dbReference type="UniPathway" id="UPA00906">
    <property type="reaction ID" value="UER00895"/>
</dbReference>
<dbReference type="InterPro" id="IPR042103">
    <property type="entry name" value="SerRS_1_N_sf"/>
</dbReference>
<feature type="binding site" evidence="8">
    <location>
        <position position="385"/>
    </location>
    <ligand>
        <name>L-serine</name>
        <dbReference type="ChEBI" id="CHEBI:33384"/>
    </ligand>
</feature>
<dbReference type="PIRSF" id="PIRSF001529">
    <property type="entry name" value="Ser-tRNA-synth_IIa"/>
    <property type="match status" value="1"/>
</dbReference>
<dbReference type="InterPro" id="IPR006195">
    <property type="entry name" value="aa-tRNA-synth_II"/>
</dbReference>
<dbReference type="InterPro" id="IPR010978">
    <property type="entry name" value="tRNA-bd_arm"/>
</dbReference>
<feature type="binding site" evidence="7 9">
    <location>
        <begin position="263"/>
        <end position="265"/>
    </location>
    <ligand>
        <name>ATP</name>
        <dbReference type="ChEBI" id="CHEBI:30616"/>
    </ligand>
</feature>
<comment type="domain">
    <text evidence="7">Consists of two distinct domains, a catalytic core and a N-terminal extension that is involved in tRNA binding.</text>
</comment>
<dbReference type="InterPro" id="IPR002317">
    <property type="entry name" value="Ser-tRNA-ligase_type_1"/>
</dbReference>
<dbReference type="PROSITE" id="PS50862">
    <property type="entry name" value="AA_TRNA_LIGASE_II"/>
    <property type="match status" value="1"/>
</dbReference>
<evidence type="ECO:0000256" key="10">
    <source>
        <dbReference type="SAM" id="Coils"/>
    </source>
</evidence>
<accession>A0A8J7W8V3</accession>
<dbReference type="GO" id="GO:0016260">
    <property type="term" value="P:selenocysteine biosynthetic process"/>
    <property type="evidence" value="ECO:0007669"/>
    <property type="project" value="UniProtKB-UniRule"/>
</dbReference>
<feature type="binding site" evidence="8">
    <location>
        <position position="263"/>
    </location>
    <ligand>
        <name>L-serine</name>
        <dbReference type="ChEBI" id="CHEBI:33384"/>
    </ligand>
</feature>
<evidence type="ECO:0000256" key="8">
    <source>
        <dbReference type="PIRSR" id="PIRSR001529-1"/>
    </source>
</evidence>
<dbReference type="RefSeq" id="WP_211529954.1">
    <property type="nucleotide sequence ID" value="NZ_JWHL01000002.1"/>
</dbReference>
<dbReference type="Gene3D" id="1.10.287.40">
    <property type="entry name" value="Serine-tRNA synthetase, tRNA binding domain"/>
    <property type="match status" value="1"/>
</dbReference>
<evidence type="ECO:0000313" key="13">
    <source>
        <dbReference type="Proteomes" id="UP000730161"/>
    </source>
</evidence>
<evidence type="ECO:0000259" key="11">
    <source>
        <dbReference type="PROSITE" id="PS50862"/>
    </source>
</evidence>